<keyword evidence="7 9" id="KW-1133">Transmembrane helix</keyword>
<dbReference type="PROSITE" id="PS01307">
    <property type="entry name" value="MOTA"/>
    <property type="match status" value="1"/>
</dbReference>
<evidence type="ECO:0000256" key="5">
    <source>
        <dbReference type="ARBA" id="ARBA00022692"/>
    </source>
</evidence>
<evidence type="ECO:0000256" key="9">
    <source>
        <dbReference type="SAM" id="Phobius"/>
    </source>
</evidence>
<gene>
    <name evidence="11" type="ORF">SAMN04488087_2508</name>
</gene>
<evidence type="ECO:0000256" key="1">
    <source>
        <dbReference type="ARBA" id="ARBA00004651"/>
    </source>
</evidence>
<evidence type="ECO:0000256" key="3">
    <source>
        <dbReference type="ARBA" id="ARBA00022448"/>
    </source>
</evidence>
<dbReference type="PANTHER" id="PTHR30433:SF2">
    <property type="entry name" value="MOTILITY PROTEIN A"/>
    <property type="match status" value="1"/>
</dbReference>
<feature type="transmembrane region" description="Helical" evidence="9">
    <location>
        <begin position="32"/>
        <end position="52"/>
    </location>
</feature>
<dbReference type="InterPro" id="IPR002898">
    <property type="entry name" value="MotA_ExbB_proton_chnl"/>
</dbReference>
<evidence type="ECO:0000256" key="7">
    <source>
        <dbReference type="ARBA" id="ARBA00022989"/>
    </source>
</evidence>
<dbReference type="STRING" id="633813.SAMN04488087_2508"/>
<keyword evidence="4" id="KW-1003">Cell membrane</keyword>
<evidence type="ECO:0000256" key="2">
    <source>
        <dbReference type="ARBA" id="ARBA00008038"/>
    </source>
</evidence>
<dbReference type="PANTHER" id="PTHR30433">
    <property type="entry name" value="CHEMOTAXIS PROTEIN MOTA"/>
    <property type="match status" value="1"/>
</dbReference>
<comment type="similarity">
    <text evidence="2">Belongs to the MotA family.</text>
</comment>
<keyword evidence="5 9" id="KW-0812">Transmembrane</keyword>
<evidence type="ECO:0000313" key="12">
    <source>
        <dbReference type="Proteomes" id="UP000185812"/>
    </source>
</evidence>
<evidence type="ECO:0000256" key="8">
    <source>
        <dbReference type="ARBA" id="ARBA00023136"/>
    </source>
</evidence>
<dbReference type="AlphaFoldDB" id="A0A1M6X5C4"/>
<dbReference type="EMBL" id="FRAU01000010">
    <property type="protein sequence ID" value="SHL01121.1"/>
    <property type="molecule type" value="Genomic_DNA"/>
</dbReference>
<comment type="subcellular location">
    <subcellularLocation>
        <location evidence="1">Cell membrane</location>
        <topology evidence="1">Multi-pass membrane protein</topology>
    </subcellularLocation>
</comment>
<accession>A0A1M6X5C4</accession>
<evidence type="ECO:0000313" key="11">
    <source>
        <dbReference type="EMBL" id="SHL01121.1"/>
    </source>
</evidence>
<organism evidence="11 12">
    <name type="scientific">Rhodothermus profundi</name>
    <dbReference type="NCBI Taxonomy" id="633813"/>
    <lineage>
        <taxon>Bacteria</taxon>
        <taxon>Pseudomonadati</taxon>
        <taxon>Rhodothermota</taxon>
        <taxon>Rhodothermia</taxon>
        <taxon>Rhodothermales</taxon>
        <taxon>Rhodothermaceae</taxon>
        <taxon>Rhodothermus</taxon>
    </lineage>
</organism>
<proteinExistence type="inferred from homology"/>
<dbReference type="InterPro" id="IPR047055">
    <property type="entry name" value="MotA-like"/>
</dbReference>
<reference evidence="12" key="1">
    <citation type="submission" date="2016-11" db="EMBL/GenBank/DDBJ databases">
        <authorList>
            <person name="Varghese N."/>
            <person name="Submissions S."/>
        </authorList>
    </citation>
    <scope>NUCLEOTIDE SEQUENCE [LARGE SCALE GENOMIC DNA]</scope>
    <source>
        <strain evidence="12">DSM 22212</strain>
    </source>
</reference>
<dbReference type="Pfam" id="PF01618">
    <property type="entry name" value="MotA_ExbB"/>
    <property type="match status" value="1"/>
</dbReference>
<evidence type="ECO:0000256" key="6">
    <source>
        <dbReference type="ARBA" id="ARBA00022779"/>
    </source>
</evidence>
<feature type="transmembrane region" description="Helical" evidence="9">
    <location>
        <begin position="144"/>
        <end position="165"/>
    </location>
</feature>
<name>A0A1M6X5C4_9BACT</name>
<dbReference type="RefSeq" id="WP_072716313.1">
    <property type="nucleotide sequence ID" value="NZ_FRAU01000010.1"/>
</dbReference>
<feature type="transmembrane region" description="Helical" evidence="9">
    <location>
        <begin position="177"/>
        <end position="200"/>
    </location>
</feature>
<sequence>MEKSTPIGLVLGFALIFAAIFLGGDWLTFVDIPSILIVVGGTLAALLVAYSIDELKVIVPGLQELLRFNPPDLSEYVNLFTDLSRTARREGLLALDRRLGELEDEFIRFGLEMAVDGIEEQEIAEMLQVRITEELRPKQLFAKIMNSAGTFAPSFGMIGTLIGLVQMMQNLTDPTQIGAGMAVAMLTTLYGAILANLVFLPLANKTKVQLAQLQKAREMTRVGILSIVRGDSPSMIEKRLQMLAGDQSASTQEEEPHLAKAA</sequence>
<feature type="domain" description="MotA/TolQ/ExbB proton channel" evidence="10">
    <location>
        <begin position="102"/>
        <end position="219"/>
    </location>
</feature>
<dbReference type="OrthoDB" id="9806929at2"/>
<keyword evidence="12" id="KW-1185">Reference proteome</keyword>
<evidence type="ECO:0000259" key="10">
    <source>
        <dbReference type="Pfam" id="PF01618"/>
    </source>
</evidence>
<dbReference type="GO" id="GO:0005886">
    <property type="term" value="C:plasma membrane"/>
    <property type="evidence" value="ECO:0007669"/>
    <property type="project" value="UniProtKB-SubCell"/>
</dbReference>
<protein>
    <submittedName>
        <fullName evidence="11">Chemotaxis protein MotA</fullName>
    </submittedName>
</protein>
<dbReference type="GO" id="GO:0071978">
    <property type="term" value="P:bacterial-type flagellum-dependent swarming motility"/>
    <property type="evidence" value="ECO:0007669"/>
    <property type="project" value="InterPro"/>
</dbReference>
<dbReference type="InterPro" id="IPR000540">
    <property type="entry name" value="Flag_MotA_CS"/>
</dbReference>
<keyword evidence="8 9" id="KW-0472">Membrane</keyword>
<evidence type="ECO:0000256" key="4">
    <source>
        <dbReference type="ARBA" id="ARBA00022475"/>
    </source>
</evidence>
<keyword evidence="6" id="KW-0283">Flagellar rotation</keyword>
<dbReference type="GO" id="GO:0006935">
    <property type="term" value="P:chemotaxis"/>
    <property type="evidence" value="ECO:0007669"/>
    <property type="project" value="InterPro"/>
</dbReference>
<feature type="transmembrane region" description="Helical" evidence="9">
    <location>
        <begin position="7"/>
        <end position="26"/>
    </location>
</feature>
<dbReference type="Proteomes" id="UP000185812">
    <property type="component" value="Unassembled WGS sequence"/>
</dbReference>
<keyword evidence="3" id="KW-0813">Transport</keyword>